<protein>
    <recommendedName>
        <fullName evidence="5">5-formyltetrahydrofolate cyclo-ligase</fullName>
        <ecNumber evidence="5">6.3.3.2</ecNumber>
    </recommendedName>
</protein>
<dbReference type="GO" id="GO:0005524">
    <property type="term" value="F:ATP binding"/>
    <property type="evidence" value="ECO:0007669"/>
    <property type="project" value="UniProtKB-KW"/>
</dbReference>
<reference evidence="6 7" key="1">
    <citation type="submission" date="2017-11" db="EMBL/GenBank/DDBJ databases">
        <title>Comparitive Functional Genomics of Dry Heat Resistant strains isolated from the Viking Spacecraft.</title>
        <authorList>
            <person name="Seuylemezian A."/>
            <person name="Cooper K."/>
            <person name="Vaishampayan P."/>
        </authorList>
    </citation>
    <scope>NUCLEOTIDE SEQUENCE [LARGE SCALE GENOMIC DNA]</scope>
    <source>
        <strain evidence="6 7">V1-29</strain>
    </source>
</reference>
<dbReference type="Pfam" id="PF01812">
    <property type="entry name" value="5-FTHF_cyc-lig"/>
    <property type="match status" value="1"/>
</dbReference>
<comment type="cofactor">
    <cofactor evidence="5">
        <name>Mg(2+)</name>
        <dbReference type="ChEBI" id="CHEBI:18420"/>
    </cofactor>
</comment>
<keyword evidence="3 4" id="KW-0067">ATP-binding</keyword>
<dbReference type="SUPFAM" id="SSF100950">
    <property type="entry name" value="NagB/RpiA/CoA transferase-like"/>
    <property type="match status" value="1"/>
</dbReference>
<dbReference type="PANTHER" id="PTHR23407">
    <property type="entry name" value="ATPASE INHIBITOR/5-FORMYLTETRAHYDROFOLATE CYCLO-LIGASE"/>
    <property type="match status" value="1"/>
</dbReference>
<dbReference type="EMBL" id="PGUY01000045">
    <property type="protein sequence ID" value="PLT29196.1"/>
    <property type="molecule type" value="Genomic_DNA"/>
</dbReference>
<dbReference type="Gene3D" id="3.40.50.10420">
    <property type="entry name" value="NagB/RpiA/CoA transferase-like"/>
    <property type="match status" value="1"/>
</dbReference>
<keyword evidence="7" id="KW-1185">Reference proteome</keyword>
<feature type="binding site" evidence="4">
    <location>
        <begin position="138"/>
        <end position="146"/>
    </location>
    <ligand>
        <name>ATP</name>
        <dbReference type="ChEBI" id="CHEBI:30616"/>
    </ligand>
</feature>
<dbReference type="PANTHER" id="PTHR23407:SF1">
    <property type="entry name" value="5-FORMYLTETRAHYDROFOLATE CYCLO-LIGASE"/>
    <property type="match status" value="1"/>
</dbReference>
<dbReference type="NCBIfam" id="TIGR02727">
    <property type="entry name" value="MTHFS_bact"/>
    <property type="match status" value="1"/>
</dbReference>
<dbReference type="InterPro" id="IPR002698">
    <property type="entry name" value="FTHF_cligase"/>
</dbReference>
<dbReference type="Proteomes" id="UP000234748">
    <property type="component" value="Unassembled WGS sequence"/>
</dbReference>
<evidence type="ECO:0000313" key="6">
    <source>
        <dbReference type="EMBL" id="PLT29196.1"/>
    </source>
</evidence>
<evidence type="ECO:0000256" key="1">
    <source>
        <dbReference type="ARBA" id="ARBA00010638"/>
    </source>
</evidence>
<dbReference type="GO" id="GO:0046872">
    <property type="term" value="F:metal ion binding"/>
    <property type="evidence" value="ECO:0007669"/>
    <property type="project" value="UniProtKB-KW"/>
</dbReference>
<evidence type="ECO:0000313" key="7">
    <source>
        <dbReference type="Proteomes" id="UP000234748"/>
    </source>
</evidence>
<name>A0A2N5M499_9BACI</name>
<dbReference type="GO" id="GO:0030272">
    <property type="term" value="F:5-formyltetrahydrofolate cyclo-ligase activity"/>
    <property type="evidence" value="ECO:0007669"/>
    <property type="project" value="UniProtKB-EC"/>
</dbReference>
<keyword evidence="2 4" id="KW-0547">Nucleotide-binding</keyword>
<dbReference type="InterPro" id="IPR037171">
    <property type="entry name" value="NagB/RpiA_transferase-like"/>
</dbReference>
<dbReference type="InterPro" id="IPR024185">
    <property type="entry name" value="FTHF_cligase-like_sf"/>
</dbReference>
<comment type="catalytic activity">
    <reaction evidence="5">
        <text>(6S)-5-formyl-5,6,7,8-tetrahydrofolate + ATP = (6R)-5,10-methenyltetrahydrofolate + ADP + phosphate</text>
        <dbReference type="Rhea" id="RHEA:10488"/>
        <dbReference type="ChEBI" id="CHEBI:30616"/>
        <dbReference type="ChEBI" id="CHEBI:43474"/>
        <dbReference type="ChEBI" id="CHEBI:57455"/>
        <dbReference type="ChEBI" id="CHEBI:57457"/>
        <dbReference type="ChEBI" id="CHEBI:456216"/>
        <dbReference type="EC" id="6.3.3.2"/>
    </reaction>
</comment>
<dbReference type="OrthoDB" id="9801938at2"/>
<dbReference type="EC" id="6.3.3.2" evidence="5"/>
<proteinExistence type="inferred from homology"/>
<dbReference type="GO" id="GO:0009396">
    <property type="term" value="P:folic acid-containing compound biosynthetic process"/>
    <property type="evidence" value="ECO:0007669"/>
    <property type="project" value="TreeGrafter"/>
</dbReference>
<feature type="binding site" evidence="4">
    <location>
        <begin position="6"/>
        <end position="10"/>
    </location>
    <ligand>
        <name>ATP</name>
        <dbReference type="ChEBI" id="CHEBI:30616"/>
    </ligand>
</feature>
<keyword evidence="5" id="KW-0460">Magnesium</keyword>
<keyword evidence="6" id="KW-0436">Ligase</keyword>
<dbReference type="GO" id="GO:0035999">
    <property type="term" value="P:tetrahydrofolate interconversion"/>
    <property type="evidence" value="ECO:0007669"/>
    <property type="project" value="TreeGrafter"/>
</dbReference>
<evidence type="ECO:0000256" key="3">
    <source>
        <dbReference type="ARBA" id="ARBA00022840"/>
    </source>
</evidence>
<comment type="similarity">
    <text evidence="1 5">Belongs to the 5-formyltetrahydrofolate cyclo-ligase family.</text>
</comment>
<evidence type="ECO:0000256" key="4">
    <source>
        <dbReference type="PIRSR" id="PIRSR006806-1"/>
    </source>
</evidence>
<evidence type="ECO:0000256" key="2">
    <source>
        <dbReference type="ARBA" id="ARBA00022741"/>
    </source>
</evidence>
<evidence type="ECO:0000256" key="5">
    <source>
        <dbReference type="RuleBase" id="RU361279"/>
    </source>
</evidence>
<gene>
    <name evidence="6" type="ORF">CUU66_14725</name>
</gene>
<dbReference type="PIRSF" id="PIRSF006806">
    <property type="entry name" value="FTHF_cligase"/>
    <property type="match status" value="1"/>
</dbReference>
<organism evidence="6 7">
    <name type="scientific">Peribacillus deserti</name>
    <dbReference type="NCBI Taxonomy" id="673318"/>
    <lineage>
        <taxon>Bacteria</taxon>
        <taxon>Bacillati</taxon>
        <taxon>Bacillota</taxon>
        <taxon>Bacilli</taxon>
        <taxon>Bacillales</taxon>
        <taxon>Bacillaceae</taxon>
        <taxon>Peribacillus</taxon>
    </lineage>
</organism>
<comment type="caution">
    <text evidence="6">The sequence shown here is derived from an EMBL/GenBank/DDBJ whole genome shotgun (WGS) entry which is preliminary data.</text>
</comment>
<dbReference type="AlphaFoldDB" id="A0A2N5M499"/>
<sequence length="193" mass="22091">MSRLDKKQVRKDVKQVLQKALQPKDSYIQNSAMIAEQLYIDKDWNSAACIGITLSNFPEADTYEVIEQAWRERKKVAVPKCHPENKKLEFRELLSFDQLETVYFGLREPIQAQTKLVQSNEIDLLFVPGLAFRLDGFRLGYGGGYYDRFLSKYTGKTISLAFDSQILSGIPVESHDMPVSKIITPSRVIHCVE</sequence>
<accession>A0A2N5M499</accession>
<keyword evidence="5" id="KW-0479">Metal-binding</keyword>
<feature type="binding site" evidence="4">
    <location>
        <position position="54"/>
    </location>
    <ligand>
        <name>substrate</name>
    </ligand>
</feature>
<feature type="binding site" evidence="4">
    <location>
        <position position="59"/>
    </location>
    <ligand>
        <name>substrate</name>
    </ligand>
</feature>